<feature type="compositionally biased region" description="Basic and acidic residues" evidence="1">
    <location>
        <begin position="1"/>
        <end position="22"/>
    </location>
</feature>
<keyword evidence="3" id="KW-1185">Reference proteome</keyword>
<gene>
    <name evidence="2" type="ORF">BJ998_002653</name>
</gene>
<proteinExistence type="predicted"/>
<accession>A0A7W9NFJ3</accession>
<evidence type="ECO:0000313" key="2">
    <source>
        <dbReference type="EMBL" id="MBB5891457.1"/>
    </source>
</evidence>
<evidence type="ECO:0000313" key="3">
    <source>
        <dbReference type="Proteomes" id="UP000585638"/>
    </source>
</evidence>
<evidence type="ECO:0000256" key="1">
    <source>
        <dbReference type="SAM" id="MobiDB-lite"/>
    </source>
</evidence>
<reference evidence="2 3" key="1">
    <citation type="submission" date="2020-08" db="EMBL/GenBank/DDBJ databases">
        <title>Sequencing the genomes of 1000 actinobacteria strains.</title>
        <authorList>
            <person name="Klenk H.-P."/>
        </authorList>
    </citation>
    <scope>NUCLEOTIDE SEQUENCE [LARGE SCALE GENOMIC DNA]</scope>
    <source>
        <strain evidence="2 3">DSM 43851</strain>
    </source>
</reference>
<sequence>MDPAALDRADVRSAPGRHERSGEGAARPPAFDEEIYKQRDTMEQAFNRLKQWRGIATRYDKYALTSSAASYSPQQS</sequence>
<feature type="region of interest" description="Disordered" evidence="1">
    <location>
        <begin position="1"/>
        <end position="31"/>
    </location>
</feature>
<dbReference type="RefSeq" id="WP_184861550.1">
    <property type="nucleotide sequence ID" value="NZ_BAAAWY010000095.1"/>
</dbReference>
<name>A0A7W9NFJ3_9PSEU</name>
<dbReference type="EMBL" id="JACHIR010000001">
    <property type="protein sequence ID" value="MBB5891457.1"/>
    <property type="molecule type" value="Genomic_DNA"/>
</dbReference>
<protein>
    <submittedName>
        <fullName evidence="2">Transposase</fullName>
    </submittedName>
</protein>
<dbReference type="AlphaFoldDB" id="A0A7W9NFJ3"/>
<dbReference type="Proteomes" id="UP000585638">
    <property type="component" value="Unassembled WGS sequence"/>
</dbReference>
<organism evidence="2 3">
    <name type="scientific">Kutzneria kofuensis</name>
    <dbReference type="NCBI Taxonomy" id="103725"/>
    <lineage>
        <taxon>Bacteria</taxon>
        <taxon>Bacillati</taxon>
        <taxon>Actinomycetota</taxon>
        <taxon>Actinomycetes</taxon>
        <taxon>Pseudonocardiales</taxon>
        <taxon>Pseudonocardiaceae</taxon>
        <taxon>Kutzneria</taxon>
    </lineage>
</organism>
<comment type="caution">
    <text evidence="2">The sequence shown here is derived from an EMBL/GenBank/DDBJ whole genome shotgun (WGS) entry which is preliminary data.</text>
</comment>